<dbReference type="Proteomes" id="UP000085678">
    <property type="component" value="Unplaced"/>
</dbReference>
<reference evidence="2" key="1">
    <citation type="submission" date="2025-08" db="UniProtKB">
        <authorList>
            <consortium name="RefSeq"/>
        </authorList>
    </citation>
    <scope>IDENTIFICATION</scope>
    <source>
        <tissue evidence="2">Gonads</tissue>
    </source>
</reference>
<protein>
    <submittedName>
        <fullName evidence="2">Uncharacterized protein LOC106163638</fullName>
    </submittedName>
</protein>
<evidence type="ECO:0000313" key="1">
    <source>
        <dbReference type="Proteomes" id="UP000085678"/>
    </source>
</evidence>
<dbReference type="OrthoDB" id="8194935at2759"/>
<gene>
    <name evidence="2" type="primary">LOC106163638</name>
</gene>
<organism evidence="1 2">
    <name type="scientific">Lingula anatina</name>
    <name type="common">Brachiopod</name>
    <name type="synonym">Lingula unguis</name>
    <dbReference type="NCBI Taxonomy" id="7574"/>
    <lineage>
        <taxon>Eukaryota</taxon>
        <taxon>Metazoa</taxon>
        <taxon>Spiralia</taxon>
        <taxon>Lophotrochozoa</taxon>
        <taxon>Brachiopoda</taxon>
        <taxon>Linguliformea</taxon>
        <taxon>Lingulata</taxon>
        <taxon>Lingulida</taxon>
        <taxon>Linguloidea</taxon>
        <taxon>Lingulidae</taxon>
        <taxon>Lingula</taxon>
    </lineage>
</organism>
<dbReference type="KEGG" id="lak:106163638"/>
<accession>A0A1S3IF24</accession>
<evidence type="ECO:0000313" key="2">
    <source>
        <dbReference type="RefSeq" id="XP_013396743.1"/>
    </source>
</evidence>
<dbReference type="PANTHER" id="PTHR47331">
    <property type="entry name" value="PHD-TYPE DOMAIN-CONTAINING PROTEIN"/>
    <property type="match status" value="1"/>
</dbReference>
<dbReference type="AlphaFoldDB" id="A0A1S3IF24"/>
<proteinExistence type="predicted"/>
<dbReference type="GeneID" id="106163638"/>
<dbReference type="RefSeq" id="XP_013396743.1">
    <property type="nucleotide sequence ID" value="XM_013541289.1"/>
</dbReference>
<name>A0A1S3IF24_LINAN</name>
<sequence>MGENVADYASPGVYLDQSNEGATQTWLKGPEFLWKPEREWPKRPDIFGDVPSDDKKVKTAQIWLCFCQISASQTVENKLEEVMNRYSQLYKLQKTIAWIQCFKSLLRNRAEVRTGPLTVDEITQATNEIVEIVQRKVFPRDFAKEVFTVAVTTLSVPP</sequence>
<keyword evidence="1" id="KW-1185">Reference proteome</keyword>
<dbReference type="InParanoid" id="A0A1S3IF24"/>